<evidence type="ECO:0008006" key="3">
    <source>
        <dbReference type="Google" id="ProtNLM"/>
    </source>
</evidence>
<organism evidence="1 2">
    <name type="scientific">Chitinophaga filiformis</name>
    <name type="common">Myxococcus filiformis</name>
    <name type="synonym">Flexibacter filiformis</name>
    <dbReference type="NCBI Taxonomy" id="104663"/>
    <lineage>
        <taxon>Bacteria</taxon>
        <taxon>Pseudomonadati</taxon>
        <taxon>Bacteroidota</taxon>
        <taxon>Chitinophagia</taxon>
        <taxon>Chitinophagales</taxon>
        <taxon>Chitinophagaceae</taxon>
        <taxon>Chitinophaga</taxon>
    </lineage>
</organism>
<name>A0A1G7MJS3_CHIFI</name>
<dbReference type="AlphaFoldDB" id="A0A1G7MJS3"/>
<dbReference type="Pfam" id="PF13031">
    <property type="entry name" value="DUF3892"/>
    <property type="match status" value="1"/>
</dbReference>
<dbReference type="Proteomes" id="UP000199045">
    <property type="component" value="Unassembled WGS sequence"/>
</dbReference>
<dbReference type="RefSeq" id="WP_089830835.1">
    <property type="nucleotide sequence ID" value="NZ_FNBN01000002.1"/>
</dbReference>
<proteinExistence type="predicted"/>
<evidence type="ECO:0000313" key="2">
    <source>
        <dbReference type="Proteomes" id="UP000199045"/>
    </source>
</evidence>
<dbReference type="OrthoDB" id="9156022at2"/>
<dbReference type="InterPro" id="IPR024997">
    <property type="entry name" value="DUF3892"/>
</dbReference>
<gene>
    <name evidence="1" type="ORF">SAMN04488121_102458</name>
</gene>
<evidence type="ECO:0000313" key="1">
    <source>
        <dbReference type="EMBL" id="SDF61846.1"/>
    </source>
</evidence>
<protein>
    <recommendedName>
        <fullName evidence="3">DUF3892 domain-containing protein</fullName>
    </recommendedName>
</protein>
<sequence length="103" mass="11586">MSTYYITAIRKSNNDSHITHVLVHSPTDRGRLSKGAVHTKADIITHMKQHSFKTAIYNYTNGDWNEGADVGVVRVGSIDYLRTDRDSTARDNLGNLLLIDEIK</sequence>
<reference evidence="1 2" key="1">
    <citation type="submission" date="2016-10" db="EMBL/GenBank/DDBJ databases">
        <authorList>
            <person name="de Groot N.N."/>
        </authorList>
    </citation>
    <scope>NUCLEOTIDE SEQUENCE [LARGE SCALE GENOMIC DNA]</scope>
    <source>
        <strain evidence="1 2">DSM 527</strain>
    </source>
</reference>
<accession>A0A1G7MJS3</accession>
<dbReference type="EMBL" id="FNBN01000002">
    <property type="protein sequence ID" value="SDF61846.1"/>
    <property type="molecule type" value="Genomic_DNA"/>
</dbReference>